<accession>A0A1W6SLL0</accession>
<dbReference type="EMBL" id="CP021106">
    <property type="protein sequence ID" value="ARO86674.1"/>
    <property type="molecule type" value="Genomic_DNA"/>
</dbReference>
<proteinExistence type="predicted"/>
<protein>
    <recommendedName>
        <fullName evidence="3">2OG-Fe(II) oxygenase</fullName>
    </recommendedName>
</protein>
<name>A0A1W6SLL0_9PROT</name>
<evidence type="ECO:0008006" key="3">
    <source>
        <dbReference type="Google" id="ProtNLM"/>
    </source>
</evidence>
<dbReference type="KEGG" id="nlc:EBAPG3_002165"/>
<sequence>MNTFALSPAIDAGTGLDIDPSSLARLRMEFLDRGAAVLGPPALGHDTHANLLNEALAQRQNASWSLVAKQCPGEISQHNLRAHLGWHARSFLSSASVLASLEHVTGHRLAPSWSASCYTYYDGPGQHMGEHCDKKEACRIALLVYLQTIWMPDVQPSAGLQLHVFRGDNAASGLLLRITGLSNRIVFLNGAEQAHLRPALAAGEHMTMLAGCYQSATGSDFRTT</sequence>
<dbReference type="RefSeq" id="WP_004175511.1">
    <property type="nucleotide sequence ID" value="NZ_CP021106.3"/>
</dbReference>
<evidence type="ECO:0000313" key="1">
    <source>
        <dbReference type="EMBL" id="ARO86674.1"/>
    </source>
</evidence>
<dbReference type="OrthoDB" id="8560346at2"/>
<organism evidence="1 2">
    <name type="scientific">Nitrosospira lacus</name>
    <dbReference type="NCBI Taxonomy" id="1288494"/>
    <lineage>
        <taxon>Bacteria</taxon>
        <taxon>Pseudomonadati</taxon>
        <taxon>Pseudomonadota</taxon>
        <taxon>Betaproteobacteria</taxon>
        <taxon>Nitrosomonadales</taxon>
        <taxon>Nitrosomonadaceae</taxon>
        <taxon>Nitrosospira</taxon>
    </lineage>
</organism>
<dbReference type="Proteomes" id="UP000012179">
    <property type="component" value="Chromosome"/>
</dbReference>
<dbReference type="AlphaFoldDB" id="A0A1W6SLL0"/>
<dbReference type="Gene3D" id="2.60.120.620">
    <property type="entry name" value="q2cbj1_9rhob like domain"/>
    <property type="match status" value="1"/>
</dbReference>
<dbReference type="eggNOG" id="ENOG50316NE">
    <property type="taxonomic scope" value="Bacteria"/>
</dbReference>
<evidence type="ECO:0000313" key="2">
    <source>
        <dbReference type="Proteomes" id="UP000012179"/>
    </source>
</evidence>
<keyword evidence="2" id="KW-1185">Reference proteome</keyword>
<gene>
    <name evidence="1" type="ORF">EBAPG3_002165</name>
</gene>
<reference evidence="1 2" key="1">
    <citation type="journal article" date="2015" name="Int. J. Syst. Evol. Microbiol.">
        <title>Nitrosospira lacus sp. nov., a psychrotolerant, ammonia-oxidizing bacterium from sandy lake sediment.</title>
        <authorList>
            <person name="Urakawa H."/>
            <person name="Garcia J.C."/>
            <person name="Nielsen J.L."/>
            <person name="Le V.Q."/>
            <person name="Kozlowski J.A."/>
            <person name="Stein L.Y."/>
            <person name="Lim C.K."/>
            <person name="Pommerening-Roser A."/>
            <person name="Martens-Habbena W."/>
            <person name="Stahl D.A."/>
            <person name="Klotz M.G."/>
        </authorList>
    </citation>
    <scope>NUCLEOTIDE SEQUENCE [LARGE SCALE GENOMIC DNA]</scope>
    <source>
        <strain evidence="1 2">APG3</strain>
    </source>
</reference>